<keyword evidence="2" id="KW-1185">Reference proteome</keyword>
<reference evidence="1" key="1">
    <citation type="submission" date="2021-10" db="EMBL/GenBank/DDBJ databases">
        <title>De novo Genome Assembly of Clathrus columnatus (Basidiomycota, Fungi) Using Illumina and Nanopore Sequence Data.</title>
        <authorList>
            <person name="Ogiso-Tanaka E."/>
            <person name="Itagaki H."/>
            <person name="Hosoya T."/>
            <person name="Hosaka K."/>
        </authorList>
    </citation>
    <scope>NUCLEOTIDE SEQUENCE</scope>
    <source>
        <strain evidence="1">MO-923</strain>
    </source>
</reference>
<comment type="caution">
    <text evidence="1">The sequence shown here is derived from an EMBL/GenBank/DDBJ whole genome shotgun (WGS) entry which is preliminary data.</text>
</comment>
<dbReference type="EMBL" id="BPWL01000005">
    <property type="protein sequence ID" value="GJJ10158.1"/>
    <property type="molecule type" value="Genomic_DNA"/>
</dbReference>
<evidence type="ECO:0000313" key="2">
    <source>
        <dbReference type="Proteomes" id="UP001050691"/>
    </source>
</evidence>
<name>A0AAV5A9K4_9AGAM</name>
<dbReference type="AlphaFoldDB" id="A0AAV5A9K4"/>
<evidence type="ECO:0000313" key="1">
    <source>
        <dbReference type="EMBL" id="GJJ10158.1"/>
    </source>
</evidence>
<accession>A0AAV5A9K4</accession>
<dbReference type="Proteomes" id="UP001050691">
    <property type="component" value="Unassembled WGS sequence"/>
</dbReference>
<proteinExistence type="predicted"/>
<protein>
    <submittedName>
        <fullName evidence="1">Uncharacterized protein</fullName>
    </submittedName>
</protein>
<organism evidence="1 2">
    <name type="scientific">Clathrus columnatus</name>
    <dbReference type="NCBI Taxonomy" id="1419009"/>
    <lineage>
        <taxon>Eukaryota</taxon>
        <taxon>Fungi</taxon>
        <taxon>Dikarya</taxon>
        <taxon>Basidiomycota</taxon>
        <taxon>Agaricomycotina</taxon>
        <taxon>Agaricomycetes</taxon>
        <taxon>Phallomycetidae</taxon>
        <taxon>Phallales</taxon>
        <taxon>Clathraceae</taxon>
        <taxon>Clathrus</taxon>
    </lineage>
</organism>
<gene>
    <name evidence="1" type="ORF">Clacol_004384</name>
</gene>
<sequence length="203" mass="23200">MTLMDFFRLDPLVDCSVLADVIKDLSSVDRIQSQIIDESFAHLQLQLNKPLSLKYLENLRKSHNLPSYFRTTDEISSALKAHRCSRICVGSTLLWNWKRGRDGIDRASAIWPQVLGDDVKMDIITDYVDSTSSHTLLFGECSFCGSSVSSLTLKKYPVDKLNIDLLEKRMMFLHAEWNLPMIQVAKSFDQVYNGCARCRKCVK</sequence>